<evidence type="ECO:0000256" key="5">
    <source>
        <dbReference type="ARBA" id="ARBA00022840"/>
    </source>
</evidence>
<keyword evidence="4" id="KW-0547">Nucleotide-binding</keyword>
<evidence type="ECO:0000259" key="9">
    <source>
        <dbReference type="Pfam" id="PF01751"/>
    </source>
</evidence>
<evidence type="ECO:0000256" key="3">
    <source>
        <dbReference type="ARBA" id="ARBA00012895"/>
    </source>
</evidence>
<dbReference type="EMBL" id="CAJOBD010055051">
    <property type="protein sequence ID" value="CAF4363908.1"/>
    <property type="molecule type" value="Genomic_DNA"/>
</dbReference>
<dbReference type="GO" id="GO:0005634">
    <property type="term" value="C:nucleus"/>
    <property type="evidence" value="ECO:0007669"/>
    <property type="project" value="TreeGrafter"/>
</dbReference>
<dbReference type="PANTHER" id="PTHR10169:SF38">
    <property type="entry name" value="DNA TOPOISOMERASE 2"/>
    <property type="match status" value="1"/>
</dbReference>
<dbReference type="InterPro" id="IPR006171">
    <property type="entry name" value="TOPRIM_dom"/>
</dbReference>
<dbReference type="InterPro" id="IPR013759">
    <property type="entry name" value="Topo_IIA_B_C"/>
</dbReference>
<dbReference type="PANTHER" id="PTHR10169">
    <property type="entry name" value="DNA TOPOISOMERASE/GYRASE"/>
    <property type="match status" value="1"/>
</dbReference>
<dbReference type="GO" id="GO:0006265">
    <property type="term" value="P:DNA topological change"/>
    <property type="evidence" value="ECO:0007669"/>
    <property type="project" value="InterPro"/>
</dbReference>
<dbReference type="GO" id="GO:0005524">
    <property type="term" value="F:ATP binding"/>
    <property type="evidence" value="ECO:0007669"/>
    <property type="project" value="UniProtKB-KW"/>
</dbReference>
<comment type="cofactor">
    <cofactor evidence="2">
        <name>Mg(2+)</name>
        <dbReference type="ChEBI" id="CHEBI:18420"/>
    </cofactor>
</comment>
<reference evidence="10" key="1">
    <citation type="submission" date="2021-02" db="EMBL/GenBank/DDBJ databases">
        <authorList>
            <person name="Nowell W R."/>
        </authorList>
    </citation>
    <scope>NUCLEOTIDE SEQUENCE</scope>
</reference>
<feature type="domain" description="Toprim" evidence="9">
    <location>
        <begin position="61"/>
        <end position="102"/>
    </location>
</feature>
<evidence type="ECO:0000313" key="10">
    <source>
        <dbReference type="EMBL" id="CAF4363908.1"/>
    </source>
</evidence>
<dbReference type="InterPro" id="IPR013760">
    <property type="entry name" value="Topo_IIA-like_dom_sf"/>
</dbReference>
<evidence type="ECO:0000256" key="1">
    <source>
        <dbReference type="ARBA" id="ARBA00000185"/>
    </source>
</evidence>
<dbReference type="Proteomes" id="UP000663836">
    <property type="component" value="Unassembled WGS sequence"/>
</dbReference>
<evidence type="ECO:0000256" key="7">
    <source>
        <dbReference type="ARBA" id="ARBA00023125"/>
    </source>
</evidence>
<sequence length="105" mass="12372">KCEFLIKKAEEGPKIIKNEIAYICHLDKIFDEILDINQQVFFFKQNKTLLYNSQLTKILGLNYGEKYANKNGLLKLHDEKLIIMTDQDQDGSHIKDLLINFIHYK</sequence>
<keyword evidence="8" id="KW-0413">Isomerase</keyword>
<organism evidence="10 11">
    <name type="scientific">Rotaria sordida</name>
    <dbReference type="NCBI Taxonomy" id="392033"/>
    <lineage>
        <taxon>Eukaryota</taxon>
        <taxon>Metazoa</taxon>
        <taxon>Spiralia</taxon>
        <taxon>Gnathifera</taxon>
        <taxon>Rotifera</taxon>
        <taxon>Eurotatoria</taxon>
        <taxon>Bdelloidea</taxon>
        <taxon>Philodinida</taxon>
        <taxon>Philodinidae</taxon>
        <taxon>Rotaria</taxon>
    </lineage>
</organism>
<comment type="caution">
    <text evidence="10">The sequence shown here is derived from an EMBL/GenBank/DDBJ whole genome shotgun (WGS) entry which is preliminary data.</text>
</comment>
<dbReference type="GO" id="GO:0000819">
    <property type="term" value="P:sister chromatid segregation"/>
    <property type="evidence" value="ECO:0007669"/>
    <property type="project" value="TreeGrafter"/>
</dbReference>
<name>A0A820LWN8_9BILA</name>
<proteinExistence type="predicted"/>
<evidence type="ECO:0000313" key="11">
    <source>
        <dbReference type="Proteomes" id="UP000663836"/>
    </source>
</evidence>
<dbReference type="Pfam" id="PF01751">
    <property type="entry name" value="Toprim"/>
    <property type="match status" value="1"/>
</dbReference>
<dbReference type="EC" id="5.6.2.2" evidence="3"/>
<keyword evidence="5" id="KW-0067">ATP-binding</keyword>
<evidence type="ECO:0000256" key="4">
    <source>
        <dbReference type="ARBA" id="ARBA00022741"/>
    </source>
</evidence>
<keyword evidence="6" id="KW-0799">Topoisomerase</keyword>
<keyword evidence="7" id="KW-0238">DNA-binding</keyword>
<dbReference type="SUPFAM" id="SSF56719">
    <property type="entry name" value="Type II DNA topoisomerase"/>
    <property type="match status" value="1"/>
</dbReference>
<evidence type="ECO:0000256" key="2">
    <source>
        <dbReference type="ARBA" id="ARBA00001946"/>
    </source>
</evidence>
<dbReference type="Gene3D" id="3.40.50.670">
    <property type="match status" value="1"/>
</dbReference>
<feature type="non-terminal residue" evidence="10">
    <location>
        <position position="1"/>
    </location>
</feature>
<gene>
    <name evidence="10" type="ORF">JBS370_LOCUS42305</name>
</gene>
<protein>
    <recommendedName>
        <fullName evidence="3">DNA topoisomerase (ATP-hydrolyzing)</fullName>
        <ecNumber evidence="3">5.6.2.2</ecNumber>
    </recommendedName>
</protein>
<comment type="catalytic activity">
    <reaction evidence="1">
        <text>ATP-dependent breakage, passage and rejoining of double-stranded DNA.</text>
        <dbReference type="EC" id="5.6.2.2"/>
    </reaction>
</comment>
<evidence type="ECO:0000256" key="8">
    <source>
        <dbReference type="ARBA" id="ARBA00023235"/>
    </source>
</evidence>
<dbReference type="PRINTS" id="PR00418">
    <property type="entry name" value="TPI2FAMILY"/>
</dbReference>
<dbReference type="GO" id="GO:0003918">
    <property type="term" value="F:DNA topoisomerase type II (double strand cut, ATP-hydrolyzing) activity"/>
    <property type="evidence" value="ECO:0007669"/>
    <property type="project" value="UniProtKB-EC"/>
</dbReference>
<dbReference type="AlphaFoldDB" id="A0A820LWN8"/>
<dbReference type="GO" id="GO:0000712">
    <property type="term" value="P:resolution of meiotic recombination intermediates"/>
    <property type="evidence" value="ECO:0007669"/>
    <property type="project" value="TreeGrafter"/>
</dbReference>
<dbReference type="InterPro" id="IPR050634">
    <property type="entry name" value="DNA_Topoisomerase_II"/>
</dbReference>
<accession>A0A820LWN8</accession>
<dbReference type="GO" id="GO:0003677">
    <property type="term" value="F:DNA binding"/>
    <property type="evidence" value="ECO:0007669"/>
    <property type="project" value="UniProtKB-KW"/>
</dbReference>
<evidence type="ECO:0000256" key="6">
    <source>
        <dbReference type="ARBA" id="ARBA00023029"/>
    </source>
</evidence>